<dbReference type="PANTHER" id="PTHR12151">
    <property type="entry name" value="ELECTRON TRANSPORT PROTIN SCO1/SENC FAMILY MEMBER"/>
    <property type="match status" value="1"/>
</dbReference>
<dbReference type="RefSeq" id="WP_230057399.1">
    <property type="nucleotide sequence ID" value="NZ_CAJHOE010000006.1"/>
</dbReference>
<dbReference type="SUPFAM" id="SSF52833">
    <property type="entry name" value="Thioredoxin-like"/>
    <property type="match status" value="1"/>
</dbReference>
<evidence type="ECO:0000313" key="2">
    <source>
        <dbReference type="EMBL" id="CAD7289121.1"/>
    </source>
</evidence>
<protein>
    <recommendedName>
        <fullName evidence="4">SCO family protein</fullName>
    </recommendedName>
</protein>
<reference evidence="2 3" key="1">
    <citation type="submission" date="2020-11" db="EMBL/GenBank/DDBJ databases">
        <authorList>
            <person name="Peeters C."/>
        </authorList>
    </citation>
    <scope>NUCLEOTIDE SEQUENCE [LARGE SCALE GENOMIC DNA]</scope>
    <source>
        <strain evidence="2 3">LMG 8286</strain>
    </source>
</reference>
<keyword evidence="3" id="KW-1185">Reference proteome</keyword>
<dbReference type="InterPro" id="IPR003782">
    <property type="entry name" value="SCO1/SenC"/>
</dbReference>
<comment type="caution">
    <text evidence="2">The sequence shown here is derived from an EMBL/GenBank/DDBJ whole genome shotgun (WGS) entry which is preliminary data.</text>
</comment>
<dbReference type="PANTHER" id="PTHR12151:SF25">
    <property type="entry name" value="LINALOOL DEHYDRATASE_ISOMERASE DOMAIN-CONTAINING PROTEIN"/>
    <property type="match status" value="1"/>
</dbReference>
<evidence type="ECO:0000256" key="1">
    <source>
        <dbReference type="ARBA" id="ARBA00010996"/>
    </source>
</evidence>
<dbReference type="InterPro" id="IPR036249">
    <property type="entry name" value="Thioredoxin-like_sf"/>
</dbReference>
<dbReference type="Pfam" id="PF02630">
    <property type="entry name" value="SCO1-SenC"/>
    <property type="match status" value="1"/>
</dbReference>
<dbReference type="Proteomes" id="UP000789359">
    <property type="component" value="Unassembled WGS sequence"/>
</dbReference>
<sequence length="180" mass="20834">MRYFFSFFIVLFVIVGSTFLLIKKDPHYFYADINGTKVGLESFDGEYKAVYFGYLYCPDVCPSTLFKVSEALKELNRSDFKLVFITIDPERDTNEELTQMAQNFYDNAIGLKIDDLENVAKNYGVKYQKIEMPDSAMRYSVAHSSSIYLLDKKGKFFAEISNLTAKNIKENIQNLIKQRP</sequence>
<proteinExistence type="inferred from homology"/>
<gene>
    <name evidence="2" type="ORF">LMG8286_01658</name>
</gene>
<comment type="similarity">
    <text evidence="1">Belongs to the SCO1/2 family.</text>
</comment>
<name>A0ABN7KBC3_9BACT</name>
<dbReference type="Gene3D" id="3.40.30.10">
    <property type="entry name" value="Glutaredoxin"/>
    <property type="match status" value="1"/>
</dbReference>
<accession>A0ABN7KBC3</accession>
<evidence type="ECO:0008006" key="4">
    <source>
        <dbReference type="Google" id="ProtNLM"/>
    </source>
</evidence>
<evidence type="ECO:0000313" key="3">
    <source>
        <dbReference type="Proteomes" id="UP000789359"/>
    </source>
</evidence>
<dbReference type="CDD" id="cd02968">
    <property type="entry name" value="SCO"/>
    <property type="match status" value="1"/>
</dbReference>
<organism evidence="2 3">
    <name type="scientific">Campylobacter suis</name>
    <dbReference type="NCBI Taxonomy" id="2790657"/>
    <lineage>
        <taxon>Bacteria</taxon>
        <taxon>Pseudomonadati</taxon>
        <taxon>Campylobacterota</taxon>
        <taxon>Epsilonproteobacteria</taxon>
        <taxon>Campylobacterales</taxon>
        <taxon>Campylobacteraceae</taxon>
        <taxon>Campylobacter</taxon>
    </lineage>
</organism>
<dbReference type="EMBL" id="CAJHOE010000006">
    <property type="protein sequence ID" value="CAD7289121.1"/>
    <property type="molecule type" value="Genomic_DNA"/>
</dbReference>